<dbReference type="Pfam" id="PF03403">
    <property type="entry name" value="PAF-AH_p_II"/>
    <property type="match status" value="1"/>
</dbReference>
<dbReference type="PANTHER" id="PTHR10272">
    <property type="entry name" value="PLATELET-ACTIVATING FACTOR ACETYLHYDROLASE"/>
    <property type="match status" value="1"/>
</dbReference>
<proteinExistence type="predicted"/>
<dbReference type="STRING" id="1531966.A0A0A1TEM2"/>
<dbReference type="GO" id="GO:0003847">
    <property type="term" value="F:1-alkyl-2-acetylglycerophosphocholine esterase activity"/>
    <property type="evidence" value="ECO:0007669"/>
    <property type="project" value="UniProtKB-EC"/>
</dbReference>
<feature type="signal peptide" evidence="5">
    <location>
        <begin position="1"/>
        <end position="15"/>
    </location>
</feature>
<evidence type="ECO:0000313" key="6">
    <source>
        <dbReference type="EMBL" id="CEJ88397.1"/>
    </source>
</evidence>
<dbReference type="GO" id="GO:0016042">
    <property type="term" value="P:lipid catabolic process"/>
    <property type="evidence" value="ECO:0007669"/>
    <property type="project" value="UniProtKB-KW"/>
</dbReference>
<dbReference type="AlphaFoldDB" id="A0A0A1TEM2"/>
<feature type="chain" id="PRO_5013130790" description="1-alkyl-2-acetylglycerophosphocholine esterase" evidence="5">
    <location>
        <begin position="16"/>
        <end position="380"/>
    </location>
</feature>
<dbReference type="EC" id="3.1.1.47" evidence="1"/>
<keyword evidence="5" id="KW-0732">Signal</keyword>
<keyword evidence="3" id="KW-0442">Lipid degradation</keyword>
<evidence type="ECO:0000256" key="1">
    <source>
        <dbReference type="ARBA" id="ARBA00013201"/>
    </source>
</evidence>
<evidence type="ECO:0000256" key="2">
    <source>
        <dbReference type="ARBA" id="ARBA00022801"/>
    </source>
</evidence>
<dbReference type="OrthoDB" id="2363873at2759"/>
<dbReference type="InterPro" id="IPR029058">
    <property type="entry name" value="AB_hydrolase_fold"/>
</dbReference>
<keyword evidence="7" id="KW-1185">Reference proteome</keyword>
<protein>
    <recommendedName>
        <fullName evidence="1">1-alkyl-2-acetylglycerophosphocholine esterase</fullName>
        <ecNumber evidence="1">3.1.1.47</ecNumber>
    </recommendedName>
</protein>
<dbReference type="Gene3D" id="3.40.50.1820">
    <property type="entry name" value="alpha/beta hydrolase"/>
    <property type="match status" value="1"/>
</dbReference>
<dbReference type="PANTHER" id="PTHR10272:SF14">
    <property type="entry name" value="PAF ACETYLHYDROLASE FAMILY PROTEIN"/>
    <property type="match status" value="1"/>
</dbReference>
<evidence type="ECO:0000313" key="7">
    <source>
        <dbReference type="Proteomes" id="UP000039046"/>
    </source>
</evidence>
<dbReference type="HOGENOM" id="CLU_026278_0_0_1"/>
<keyword evidence="4" id="KW-0443">Lipid metabolism</keyword>
<sequence length="380" mass="41677">MKAQIALNLLTAVSAIVVPSKSGPYSVGTKIVALTDTSRMDPYAPANEPQHRRVLLTFYLPVDQRENCPTEVVPYMPPAVKAAYNQYAVDHGLPNNTFDPWELEFCNLDKLKGCNKKRSFPVITFSPGLSNSRLIYGGMEASLASQGYIVVSMDHPYDGLMVEFPDGTTVPPATIDDSDPAQLTKALEVRAADISFVVRQLRNHTLIHPLLKNYPGRMDLSRLVAHGHSLGGMASIAAARTDKAILGAVDLDGQFVEPIQSQEISKPTLLFGHEGHDLGDPTWDQAWPHITGKKIQLSINGTTHGSFEDLLRLMAQLDLPDAVREALKQEIGSISWQDMDRDVNGGLMAFFDLVFNGKSSPLTGINSRYPNITVTRTNLN</sequence>
<keyword evidence="2" id="KW-0378">Hydrolase</keyword>
<evidence type="ECO:0000256" key="5">
    <source>
        <dbReference type="SAM" id="SignalP"/>
    </source>
</evidence>
<reference evidence="6 7" key="1">
    <citation type="journal article" date="2015" name="Genome Announc.">
        <title>Draft Genome Sequence and Gene Annotation of the Entomopathogenic Fungus Verticillium hemipterigenum.</title>
        <authorList>
            <person name="Horn F."/>
            <person name="Habel A."/>
            <person name="Scharf D.H."/>
            <person name="Dworschak J."/>
            <person name="Brakhage A.A."/>
            <person name="Guthke R."/>
            <person name="Hertweck C."/>
            <person name="Linde J."/>
        </authorList>
    </citation>
    <scope>NUCLEOTIDE SEQUENCE [LARGE SCALE GENOMIC DNA]</scope>
</reference>
<evidence type="ECO:0000256" key="3">
    <source>
        <dbReference type="ARBA" id="ARBA00022963"/>
    </source>
</evidence>
<name>A0A0A1TEM2_9HYPO</name>
<organism evidence="6 7">
    <name type="scientific">[Torrubiella] hemipterigena</name>
    <dbReference type="NCBI Taxonomy" id="1531966"/>
    <lineage>
        <taxon>Eukaryota</taxon>
        <taxon>Fungi</taxon>
        <taxon>Dikarya</taxon>
        <taxon>Ascomycota</taxon>
        <taxon>Pezizomycotina</taxon>
        <taxon>Sordariomycetes</taxon>
        <taxon>Hypocreomycetidae</taxon>
        <taxon>Hypocreales</taxon>
        <taxon>Clavicipitaceae</taxon>
        <taxon>Clavicipitaceae incertae sedis</taxon>
        <taxon>'Torrubiella' clade</taxon>
    </lineage>
</organism>
<gene>
    <name evidence="6" type="ORF">VHEMI04710</name>
</gene>
<accession>A0A0A1TEM2</accession>
<dbReference type="SUPFAM" id="SSF53474">
    <property type="entry name" value="alpha/beta-Hydrolases"/>
    <property type="match status" value="1"/>
</dbReference>
<evidence type="ECO:0000256" key="4">
    <source>
        <dbReference type="ARBA" id="ARBA00023098"/>
    </source>
</evidence>
<dbReference type="EMBL" id="CDHN01000002">
    <property type="protein sequence ID" value="CEJ88397.1"/>
    <property type="molecule type" value="Genomic_DNA"/>
</dbReference>
<dbReference type="Proteomes" id="UP000039046">
    <property type="component" value="Unassembled WGS sequence"/>
</dbReference>